<dbReference type="EMBL" id="QLMI01000005">
    <property type="protein sequence ID" value="RAK21843.1"/>
    <property type="molecule type" value="Genomic_DNA"/>
</dbReference>
<evidence type="ECO:0000313" key="1">
    <source>
        <dbReference type="EMBL" id="RAK21843.1"/>
    </source>
</evidence>
<sequence>MDEVFRNPNLYIEIEEKTAKAIGAEYIPDLEV</sequence>
<name>A0A327YLK3_9FLAO</name>
<reference evidence="1 2" key="1">
    <citation type="submission" date="2018-06" db="EMBL/GenBank/DDBJ databases">
        <title>Genomic Encyclopedia of Type Strains, Phase III (KMG-III): the genomes of soil and plant-associated and newly described type strains.</title>
        <authorList>
            <person name="Whitman W."/>
        </authorList>
    </citation>
    <scope>NUCLEOTIDE SEQUENCE [LARGE SCALE GENOMIC DNA]</scope>
    <source>
        <strain evidence="1 2">CGMCC 1.12398</strain>
    </source>
</reference>
<gene>
    <name evidence="1" type="ORF">B0I03_105279</name>
</gene>
<keyword evidence="2" id="KW-1185">Reference proteome</keyword>
<organism evidence="1 2">
    <name type="scientific">Flavobacterium aquaticum</name>
    <dbReference type="NCBI Taxonomy" id="1236486"/>
    <lineage>
        <taxon>Bacteria</taxon>
        <taxon>Pseudomonadati</taxon>
        <taxon>Bacteroidota</taxon>
        <taxon>Flavobacteriia</taxon>
        <taxon>Flavobacteriales</taxon>
        <taxon>Flavobacteriaceae</taxon>
        <taxon>Flavobacterium</taxon>
    </lineage>
</organism>
<evidence type="ECO:0000313" key="2">
    <source>
        <dbReference type="Proteomes" id="UP000249620"/>
    </source>
</evidence>
<accession>A0A327YLK3</accession>
<proteinExistence type="predicted"/>
<protein>
    <submittedName>
        <fullName evidence="1">Uncharacterized protein</fullName>
    </submittedName>
</protein>
<dbReference type="Proteomes" id="UP000249620">
    <property type="component" value="Unassembled WGS sequence"/>
</dbReference>
<dbReference type="AlphaFoldDB" id="A0A327YLK3"/>
<comment type="caution">
    <text evidence="1">The sequence shown here is derived from an EMBL/GenBank/DDBJ whole genome shotgun (WGS) entry which is preliminary data.</text>
</comment>